<feature type="chain" id="PRO_5042273584" evidence="1">
    <location>
        <begin position="26"/>
        <end position="80"/>
    </location>
</feature>
<protein>
    <submittedName>
        <fullName evidence="2">Uncharacterized protein</fullName>
    </submittedName>
</protein>
<dbReference type="EMBL" id="JAAAIL010001446">
    <property type="protein sequence ID" value="KAG0269198.1"/>
    <property type="molecule type" value="Genomic_DNA"/>
</dbReference>
<accession>A0AAD4H3J9</accession>
<keyword evidence="1" id="KW-0732">Signal</keyword>
<evidence type="ECO:0000313" key="3">
    <source>
        <dbReference type="Proteomes" id="UP001194580"/>
    </source>
</evidence>
<reference evidence="2" key="1">
    <citation type="journal article" date="2020" name="Fungal Divers.">
        <title>Resolving the Mortierellaceae phylogeny through synthesis of multi-gene phylogenetics and phylogenomics.</title>
        <authorList>
            <person name="Vandepol N."/>
            <person name="Liber J."/>
            <person name="Desiro A."/>
            <person name="Na H."/>
            <person name="Kennedy M."/>
            <person name="Barry K."/>
            <person name="Grigoriev I.V."/>
            <person name="Miller A.N."/>
            <person name="O'Donnell K."/>
            <person name="Stajich J.E."/>
            <person name="Bonito G."/>
        </authorList>
    </citation>
    <scope>NUCLEOTIDE SEQUENCE</scope>
    <source>
        <strain evidence="2">NRRL 28262</strain>
    </source>
</reference>
<name>A0AAD4H3J9_9FUNG</name>
<evidence type="ECO:0000313" key="2">
    <source>
        <dbReference type="EMBL" id="KAG0269198.1"/>
    </source>
</evidence>
<sequence>QHLISNMKYFALITFFTVFLVYANAAPIGEEATGNITPLGEAIRGATGETGTWNGAVKIIEGAASGVTGQLKSATDGAKP</sequence>
<keyword evidence="3" id="KW-1185">Reference proteome</keyword>
<dbReference type="Proteomes" id="UP001194580">
    <property type="component" value="Unassembled WGS sequence"/>
</dbReference>
<evidence type="ECO:0000256" key="1">
    <source>
        <dbReference type="SAM" id="SignalP"/>
    </source>
</evidence>
<feature type="signal peptide" evidence="1">
    <location>
        <begin position="1"/>
        <end position="25"/>
    </location>
</feature>
<comment type="caution">
    <text evidence="2">The sequence shown here is derived from an EMBL/GenBank/DDBJ whole genome shotgun (WGS) entry which is preliminary data.</text>
</comment>
<gene>
    <name evidence="2" type="ORF">BGZ95_002155</name>
</gene>
<organism evidence="2 3">
    <name type="scientific">Linnemannia exigua</name>
    <dbReference type="NCBI Taxonomy" id="604196"/>
    <lineage>
        <taxon>Eukaryota</taxon>
        <taxon>Fungi</taxon>
        <taxon>Fungi incertae sedis</taxon>
        <taxon>Mucoromycota</taxon>
        <taxon>Mortierellomycotina</taxon>
        <taxon>Mortierellomycetes</taxon>
        <taxon>Mortierellales</taxon>
        <taxon>Mortierellaceae</taxon>
        <taxon>Linnemannia</taxon>
    </lineage>
</organism>
<proteinExistence type="predicted"/>
<feature type="non-terminal residue" evidence="2">
    <location>
        <position position="1"/>
    </location>
</feature>
<dbReference type="AlphaFoldDB" id="A0AAD4H3J9"/>